<dbReference type="AlphaFoldDB" id="A0A3D8K2D6"/>
<dbReference type="EMBL" id="QRGA01000004">
    <property type="protein sequence ID" value="RDU99627.1"/>
    <property type="molecule type" value="Genomic_DNA"/>
</dbReference>
<dbReference type="InterPro" id="IPR028939">
    <property type="entry name" value="P5C_Rdtase_cat_N"/>
</dbReference>
<sequence>MKIGFIGAGPVAQTIAKHVLAHGHQVVLSNSRGPESLAALVAELGSGAAAGTVKEAAEQDLVVLAVKWWNVQAALFSVGDWSGRILVDTTNRVASAEPLALGDITGRTSSEIVADLAPGAKVVKAFNTVPMSWISDVSPSKRKTTFFVSGDDASAKKTVSDLIEEIGFYPLDLGFLAEGGRLQQLGGPLVGVNLTFNERFVLPTID</sequence>
<evidence type="ECO:0000313" key="3">
    <source>
        <dbReference type="EMBL" id="RDU99627.1"/>
    </source>
</evidence>
<accession>A0A3D8K2D6</accession>
<feature type="domain" description="Pyrroline-5-carboxylate reductase catalytic N-terminal" evidence="2">
    <location>
        <begin position="2"/>
        <end position="91"/>
    </location>
</feature>
<keyword evidence="4" id="KW-1185">Reference proteome</keyword>
<dbReference type="PANTHER" id="PTHR14239:SF10">
    <property type="entry name" value="REDUCTASE"/>
    <property type="match status" value="1"/>
</dbReference>
<dbReference type="Pfam" id="PF03807">
    <property type="entry name" value="F420_oxidored"/>
    <property type="match status" value="1"/>
</dbReference>
<proteinExistence type="predicted"/>
<dbReference type="GO" id="GO:0016491">
    <property type="term" value="F:oxidoreductase activity"/>
    <property type="evidence" value="ECO:0007669"/>
    <property type="project" value="UniProtKB-KW"/>
</dbReference>
<dbReference type="OrthoDB" id="5499754at2"/>
<name>A0A3D8K2D6_9BURK</name>
<dbReference type="RefSeq" id="WP_115533073.1">
    <property type="nucleotide sequence ID" value="NZ_QRGA01000004.1"/>
</dbReference>
<reference evidence="3 4" key="1">
    <citation type="submission" date="2018-08" db="EMBL/GenBank/DDBJ databases">
        <title>Paraburkholderia sp. DHOM06 isolated from forest soil.</title>
        <authorList>
            <person name="Gao Z.-H."/>
            <person name="Qiu L.-H."/>
        </authorList>
    </citation>
    <scope>NUCLEOTIDE SEQUENCE [LARGE SCALE GENOMIC DNA]</scope>
    <source>
        <strain evidence="3 4">DHOM06</strain>
    </source>
</reference>
<evidence type="ECO:0000259" key="2">
    <source>
        <dbReference type="Pfam" id="PF03807"/>
    </source>
</evidence>
<dbReference type="InterPro" id="IPR036291">
    <property type="entry name" value="NAD(P)-bd_dom_sf"/>
</dbReference>
<evidence type="ECO:0000313" key="4">
    <source>
        <dbReference type="Proteomes" id="UP000256838"/>
    </source>
</evidence>
<dbReference type="SUPFAM" id="SSF51735">
    <property type="entry name" value="NAD(P)-binding Rossmann-fold domains"/>
    <property type="match status" value="1"/>
</dbReference>
<dbReference type="Gene3D" id="3.40.50.720">
    <property type="entry name" value="NAD(P)-binding Rossmann-like Domain"/>
    <property type="match status" value="1"/>
</dbReference>
<dbReference type="PANTHER" id="PTHR14239">
    <property type="entry name" value="DUDULIN-RELATED"/>
    <property type="match status" value="1"/>
</dbReference>
<dbReference type="InterPro" id="IPR051267">
    <property type="entry name" value="STEAP_metalloreductase"/>
</dbReference>
<organism evidence="3 4">
    <name type="scientific">Trinickia dinghuensis</name>
    <dbReference type="NCBI Taxonomy" id="2291023"/>
    <lineage>
        <taxon>Bacteria</taxon>
        <taxon>Pseudomonadati</taxon>
        <taxon>Pseudomonadota</taxon>
        <taxon>Betaproteobacteria</taxon>
        <taxon>Burkholderiales</taxon>
        <taxon>Burkholderiaceae</taxon>
        <taxon>Trinickia</taxon>
    </lineage>
</organism>
<gene>
    <name evidence="3" type="ORF">DWV00_08040</name>
</gene>
<evidence type="ECO:0000256" key="1">
    <source>
        <dbReference type="ARBA" id="ARBA00023002"/>
    </source>
</evidence>
<comment type="caution">
    <text evidence="3">The sequence shown here is derived from an EMBL/GenBank/DDBJ whole genome shotgun (WGS) entry which is preliminary data.</text>
</comment>
<keyword evidence="1" id="KW-0560">Oxidoreductase</keyword>
<protein>
    <submittedName>
        <fullName evidence="3">NADP oxidoreductase</fullName>
    </submittedName>
</protein>
<dbReference type="Proteomes" id="UP000256838">
    <property type="component" value="Unassembled WGS sequence"/>
</dbReference>